<sequence>MFKKKPNGQLIWLLGFSQTVLDFHLIQQNYFFFFYERTTRQSCHAIAFGSRMFLLRLRHCVSVKVIMWMTMGYCLDINWV</sequence>
<protein>
    <submittedName>
        <fullName evidence="1">Uncharacterized protein</fullName>
    </submittedName>
</protein>
<organism evidence="1">
    <name type="scientific">Anguilla anguilla</name>
    <name type="common">European freshwater eel</name>
    <name type="synonym">Muraena anguilla</name>
    <dbReference type="NCBI Taxonomy" id="7936"/>
    <lineage>
        <taxon>Eukaryota</taxon>
        <taxon>Metazoa</taxon>
        <taxon>Chordata</taxon>
        <taxon>Craniata</taxon>
        <taxon>Vertebrata</taxon>
        <taxon>Euteleostomi</taxon>
        <taxon>Actinopterygii</taxon>
        <taxon>Neopterygii</taxon>
        <taxon>Teleostei</taxon>
        <taxon>Anguilliformes</taxon>
        <taxon>Anguillidae</taxon>
        <taxon>Anguilla</taxon>
    </lineage>
</organism>
<dbReference type="AlphaFoldDB" id="A0A0E9RHU8"/>
<accession>A0A0E9RHU8</accession>
<reference evidence="1" key="1">
    <citation type="submission" date="2014-11" db="EMBL/GenBank/DDBJ databases">
        <authorList>
            <person name="Amaro Gonzalez C."/>
        </authorList>
    </citation>
    <scope>NUCLEOTIDE SEQUENCE</scope>
</reference>
<proteinExistence type="predicted"/>
<name>A0A0E9RHU8_ANGAN</name>
<dbReference type="EMBL" id="GBXM01080537">
    <property type="protein sequence ID" value="JAH28040.1"/>
    <property type="molecule type" value="Transcribed_RNA"/>
</dbReference>
<evidence type="ECO:0000313" key="1">
    <source>
        <dbReference type="EMBL" id="JAH28040.1"/>
    </source>
</evidence>
<reference evidence="1" key="2">
    <citation type="journal article" date="2015" name="Fish Shellfish Immunol.">
        <title>Early steps in the European eel (Anguilla anguilla)-Vibrio vulnificus interaction in the gills: Role of the RtxA13 toxin.</title>
        <authorList>
            <person name="Callol A."/>
            <person name="Pajuelo D."/>
            <person name="Ebbesson L."/>
            <person name="Teles M."/>
            <person name="MacKenzie S."/>
            <person name="Amaro C."/>
        </authorList>
    </citation>
    <scope>NUCLEOTIDE SEQUENCE</scope>
</reference>